<name>A0A1S8AZS5_9EURY</name>
<feature type="compositionally biased region" description="Basic and acidic residues" evidence="1">
    <location>
        <begin position="35"/>
        <end position="46"/>
    </location>
</feature>
<accession>A0A1S8AZS5</accession>
<proteinExistence type="predicted"/>
<evidence type="ECO:0000313" key="2">
    <source>
        <dbReference type="EMBL" id="OLZ42162.1"/>
    </source>
</evidence>
<organism evidence="2 3">
    <name type="scientific">Natrinema saccharevitans</name>
    <dbReference type="NCBI Taxonomy" id="301967"/>
    <lineage>
        <taxon>Archaea</taxon>
        <taxon>Methanobacteriati</taxon>
        <taxon>Methanobacteriota</taxon>
        <taxon>Stenosarchaea group</taxon>
        <taxon>Halobacteria</taxon>
        <taxon>Halobacteriales</taxon>
        <taxon>Natrialbaceae</taxon>
        <taxon>Natrinema</taxon>
    </lineage>
</organism>
<gene>
    <name evidence="2" type="ORF">A6E15_14815</name>
</gene>
<sequence>MGAAAFGTSALAGCSGTDGKTPAENEAESIAESAVDERAIESHEPRDDEDGFRVVVTVRNNGDRTTNLVEYGYELVLYDAEGTELARSGTGRETTNETKATPGETATIDVSALSTDYSPAIARYEVSLTCQGAFVDGVYCQS</sequence>
<protein>
    <recommendedName>
        <fullName evidence="4">DUF4352 domain-containing protein</fullName>
    </recommendedName>
</protein>
<reference evidence="3" key="1">
    <citation type="submission" date="2016-04" db="EMBL/GenBank/DDBJ databases">
        <authorList>
            <person name="Chen S.-C."/>
            <person name="Lai M.-C."/>
        </authorList>
    </citation>
    <scope>NUCLEOTIDE SEQUENCE [LARGE SCALE GENOMIC DNA]</scope>
    <source>
        <strain evidence="3">AB14</strain>
    </source>
</reference>
<dbReference type="EMBL" id="LWLN01000001">
    <property type="protein sequence ID" value="OLZ42162.1"/>
    <property type="molecule type" value="Genomic_DNA"/>
</dbReference>
<evidence type="ECO:0000256" key="1">
    <source>
        <dbReference type="SAM" id="MobiDB-lite"/>
    </source>
</evidence>
<keyword evidence="3" id="KW-1185">Reference proteome</keyword>
<comment type="caution">
    <text evidence="2">The sequence shown here is derived from an EMBL/GenBank/DDBJ whole genome shotgun (WGS) entry which is preliminary data.</text>
</comment>
<feature type="region of interest" description="Disordered" evidence="1">
    <location>
        <begin position="1"/>
        <end position="48"/>
    </location>
</feature>
<evidence type="ECO:0008006" key="4">
    <source>
        <dbReference type="Google" id="ProtNLM"/>
    </source>
</evidence>
<dbReference type="AlphaFoldDB" id="A0A1S8AZS5"/>
<evidence type="ECO:0000313" key="3">
    <source>
        <dbReference type="Proteomes" id="UP000189370"/>
    </source>
</evidence>
<dbReference type="Proteomes" id="UP000189370">
    <property type="component" value="Unassembled WGS sequence"/>
</dbReference>